<dbReference type="Pfam" id="PF11566">
    <property type="entry name" value="PI31_Prot_N"/>
    <property type="match status" value="1"/>
</dbReference>
<dbReference type="PANTHER" id="PTHR13266:SF1">
    <property type="entry name" value="PROTEASOME INHIBITOR PI31 SUBUNIT"/>
    <property type="match status" value="1"/>
</dbReference>
<dbReference type="OrthoDB" id="68090at2759"/>
<name>A0A0L7R3Q6_9HYME</name>
<evidence type="ECO:0000259" key="5">
    <source>
        <dbReference type="Pfam" id="PF11566"/>
    </source>
</evidence>
<dbReference type="InterPro" id="IPR021625">
    <property type="entry name" value="PI31_Prot_N"/>
</dbReference>
<organism evidence="6 7">
    <name type="scientific">Habropoda laboriosa</name>
    <dbReference type="NCBI Taxonomy" id="597456"/>
    <lineage>
        <taxon>Eukaryota</taxon>
        <taxon>Metazoa</taxon>
        <taxon>Ecdysozoa</taxon>
        <taxon>Arthropoda</taxon>
        <taxon>Hexapoda</taxon>
        <taxon>Insecta</taxon>
        <taxon>Pterygota</taxon>
        <taxon>Neoptera</taxon>
        <taxon>Endopterygota</taxon>
        <taxon>Hymenoptera</taxon>
        <taxon>Apocrita</taxon>
        <taxon>Aculeata</taxon>
        <taxon>Apoidea</taxon>
        <taxon>Anthophila</taxon>
        <taxon>Apidae</taxon>
        <taxon>Habropoda</taxon>
    </lineage>
</organism>
<dbReference type="STRING" id="597456.A0A0L7R3Q6"/>
<feature type="compositionally biased region" description="Basic and acidic residues" evidence="4">
    <location>
        <begin position="252"/>
        <end position="263"/>
    </location>
</feature>
<dbReference type="AlphaFoldDB" id="A0A0L7R3Q6"/>
<dbReference type="GO" id="GO:0043161">
    <property type="term" value="P:proteasome-mediated ubiquitin-dependent protein catabolic process"/>
    <property type="evidence" value="ECO:0007669"/>
    <property type="project" value="InterPro"/>
</dbReference>
<dbReference type="InterPro" id="IPR045128">
    <property type="entry name" value="PI31-like"/>
</dbReference>
<sequence length="269" mass="30239">MGDENSDFGFALLQELHKNQIVKKEDVLILFVHWYFTKLGFRCLGIGRFEEFEPSEKGSQLLPEGWSAKQIYELRYIKDKDLYILLGLRTNDDEDLLINLWKNQQTSSIQVPINQTVTSLHAPLESLIPSYQNIIQTIQKDLINPHLPDNATGTTEQSTQTTGHFSRDTSDSTSSVDSLLWGQRRHRPPARGSVGVGRADLDPFSPGGGMIFDPFDPLRHPVNPRRGLVPGGILPPGAIPPSARFDPLGPPDIDHPRHLRDPDNNDMFM</sequence>
<reference evidence="6 7" key="1">
    <citation type="submission" date="2015-07" db="EMBL/GenBank/DDBJ databases">
        <title>The genome of Habropoda laboriosa.</title>
        <authorList>
            <person name="Pan H."/>
            <person name="Kapheim K."/>
        </authorList>
    </citation>
    <scope>NUCLEOTIDE SEQUENCE [LARGE SCALE GENOMIC DNA]</scope>
    <source>
        <strain evidence="6">0110345459</strain>
    </source>
</reference>
<evidence type="ECO:0000256" key="3">
    <source>
        <dbReference type="ARBA" id="ARBA00022942"/>
    </source>
</evidence>
<dbReference type="PANTHER" id="PTHR13266">
    <property type="entry name" value="PROTEASOME INHIBITOR"/>
    <property type="match status" value="1"/>
</dbReference>
<protein>
    <recommendedName>
        <fullName evidence="2">Proteasome inhibitor PI31 subunit</fullName>
    </recommendedName>
</protein>
<accession>A0A0L7R3Q6</accession>
<keyword evidence="7" id="KW-1185">Reference proteome</keyword>
<evidence type="ECO:0000256" key="2">
    <source>
        <dbReference type="ARBA" id="ARBA00015575"/>
    </source>
</evidence>
<dbReference type="Gene3D" id="3.40.1000.30">
    <property type="match status" value="1"/>
</dbReference>
<evidence type="ECO:0000313" key="6">
    <source>
        <dbReference type="EMBL" id="KOC65517.1"/>
    </source>
</evidence>
<gene>
    <name evidence="6" type="ORF">WH47_10097</name>
</gene>
<evidence type="ECO:0000256" key="4">
    <source>
        <dbReference type="SAM" id="MobiDB-lite"/>
    </source>
</evidence>
<feature type="region of interest" description="Disordered" evidence="4">
    <location>
        <begin position="148"/>
        <end position="175"/>
    </location>
</feature>
<feature type="domain" description="PI31 proteasome regulator N-terminal" evidence="5">
    <location>
        <begin position="19"/>
        <end position="141"/>
    </location>
</feature>
<feature type="region of interest" description="Disordered" evidence="4">
    <location>
        <begin position="238"/>
        <end position="269"/>
    </location>
</feature>
<evidence type="ECO:0000256" key="1">
    <source>
        <dbReference type="ARBA" id="ARBA00006405"/>
    </source>
</evidence>
<dbReference type="EMBL" id="KQ414663">
    <property type="protein sequence ID" value="KOC65517.1"/>
    <property type="molecule type" value="Genomic_DNA"/>
</dbReference>
<comment type="similarity">
    <text evidence="1">Belongs to the proteasome inhibitor PI31 family.</text>
</comment>
<dbReference type="Proteomes" id="UP000053825">
    <property type="component" value="Unassembled WGS sequence"/>
</dbReference>
<dbReference type="GO" id="GO:0004866">
    <property type="term" value="F:endopeptidase inhibitor activity"/>
    <property type="evidence" value="ECO:0007669"/>
    <property type="project" value="InterPro"/>
</dbReference>
<keyword evidence="3 6" id="KW-0647">Proteasome</keyword>
<evidence type="ECO:0000313" key="7">
    <source>
        <dbReference type="Proteomes" id="UP000053825"/>
    </source>
</evidence>
<dbReference type="GO" id="GO:0070628">
    <property type="term" value="F:proteasome binding"/>
    <property type="evidence" value="ECO:0007669"/>
    <property type="project" value="InterPro"/>
</dbReference>
<dbReference type="GO" id="GO:0000502">
    <property type="term" value="C:proteasome complex"/>
    <property type="evidence" value="ECO:0007669"/>
    <property type="project" value="UniProtKB-KW"/>
</dbReference>
<proteinExistence type="inferred from homology"/>
<feature type="compositionally biased region" description="Low complexity" evidence="4">
    <location>
        <begin position="152"/>
        <end position="163"/>
    </location>
</feature>